<accession>A0A0F9CMU4</accession>
<reference evidence="1" key="1">
    <citation type="journal article" date="2015" name="Nature">
        <title>Complex archaea that bridge the gap between prokaryotes and eukaryotes.</title>
        <authorList>
            <person name="Spang A."/>
            <person name="Saw J.H."/>
            <person name="Jorgensen S.L."/>
            <person name="Zaremba-Niedzwiedzka K."/>
            <person name="Martijn J."/>
            <person name="Lind A.E."/>
            <person name="van Eijk R."/>
            <person name="Schleper C."/>
            <person name="Guy L."/>
            <person name="Ettema T.J."/>
        </authorList>
    </citation>
    <scope>NUCLEOTIDE SEQUENCE</scope>
</reference>
<evidence type="ECO:0000313" key="1">
    <source>
        <dbReference type="EMBL" id="KKL06986.1"/>
    </source>
</evidence>
<proteinExistence type="predicted"/>
<dbReference type="EMBL" id="LAZR01043471">
    <property type="protein sequence ID" value="KKL06986.1"/>
    <property type="molecule type" value="Genomic_DNA"/>
</dbReference>
<protein>
    <submittedName>
        <fullName evidence="1">Uncharacterized protein</fullName>
    </submittedName>
</protein>
<comment type="caution">
    <text evidence="1">The sequence shown here is derived from an EMBL/GenBank/DDBJ whole genome shotgun (WGS) entry which is preliminary data.</text>
</comment>
<organism evidence="1">
    <name type="scientific">marine sediment metagenome</name>
    <dbReference type="NCBI Taxonomy" id="412755"/>
    <lineage>
        <taxon>unclassified sequences</taxon>
        <taxon>metagenomes</taxon>
        <taxon>ecological metagenomes</taxon>
    </lineage>
</organism>
<sequence>MAKILVEFDTMEKTLSVIMDDKKVKDVSEISFFNFGDIASVEMRSVKSSDDDKTVTITKILADEIEEIIINPLTENLSKALFPRKYQ</sequence>
<name>A0A0F9CMU4_9ZZZZ</name>
<dbReference type="AlphaFoldDB" id="A0A0F9CMU4"/>
<gene>
    <name evidence="1" type="ORF">LCGC14_2590550</name>
</gene>